<protein>
    <submittedName>
        <fullName evidence="2">Uncharacterized protein</fullName>
    </submittedName>
</protein>
<gene>
    <name evidence="2" type="ORF">AVDCRST_MAG30-2854</name>
</gene>
<dbReference type="AlphaFoldDB" id="A0A6J4TA48"/>
<evidence type="ECO:0000313" key="2">
    <source>
        <dbReference type="EMBL" id="CAA9517533.1"/>
    </source>
</evidence>
<dbReference type="EMBL" id="CADCVS010000366">
    <property type="protein sequence ID" value="CAA9517533.1"/>
    <property type="molecule type" value="Genomic_DNA"/>
</dbReference>
<evidence type="ECO:0000256" key="1">
    <source>
        <dbReference type="SAM" id="MobiDB-lite"/>
    </source>
</evidence>
<organism evidence="2">
    <name type="scientific">uncultured Solirubrobacteraceae bacterium</name>
    <dbReference type="NCBI Taxonomy" id="1162706"/>
    <lineage>
        <taxon>Bacteria</taxon>
        <taxon>Bacillati</taxon>
        <taxon>Actinomycetota</taxon>
        <taxon>Thermoleophilia</taxon>
        <taxon>Solirubrobacterales</taxon>
        <taxon>Solirubrobacteraceae</taxon>
        <taxon>environmental samples</taxon>
    </lineage>
</organism>
<accession>A0A6J4TA48</accession>
<feature type="compositionally biased region" description="Basic and acidic residues" evidence="1">
    <location>
        <begin position="48"/>
        <end position="78"/>
    </location>
</feature>
<sequence length="91" mass="9878">ARRPVGVVGAQRRRGLGGCRRGAAGDARAWPGHAPVHDRQRGALAEPRTGRQRRDDHRRDGLHRDAARCPRAGEDPRVAHGNRRSAGAGRV</sequence>
<feature type="non-terminal residue" evidence="2">
    <location>
        <position position="91"/>
    </location>
</feature>
<proteinExistence type="predicted"/>
<name>A0A6J4TA48_9ACTN</name>
<feature type="non-terminal residue" evidence="2">
    <location>
        <position position="1"/>
    </location>
</feature>
<reference evidence="2" key="1">
    <citation type="submission" date="2020-02" db="EMBL/GenBank/DDBJ databases">
        <authorList>
            <person name="Meier V. D."/>
        </authorList>
    </citation>
    <scope>NUCLEOTIDE SEQUENCE</scope>
    <source>
        <strain evidence="2">AVDCRST_MAG30</strain>
    </source>
</reference>
<feature type="region of interest" description="Disordered" evidence="1">
    <location>
        <begin position="1"/>
        <end position="91"/>
    </location>
</feature>